<evidence type="ECO:0000313" key="2">
    <source>
        <dbReference type="EMBL" id="MBO8459569.1"/>
    </source>
</evidence>
<accession>A0A9D9HSP9</accession>
<name>A0A9D9HSP9_9BACT</name>
<evidence type="ECO:0000256" key="1">
    <source>
        <dbReference type="SAM" id="Phobius"/>
    </source>
</evidence>
<protein>
    <submittedName>
        <fullName evidence="2">Uncharacterized protein</fullName>
    </submittedName>
</protein>
<keyword evidence="1" id="KW-0812">Transmembrane</keyword>
<gene>
    <name evidence="2" type="ORF">IAA73_04455</name>
</gene>
<dbReference type="AlphaFoldDB" id="A0A9D9HSP9"/>
<keyword evidence="1" id="KW-1133">Transmembrane helix</keyword>
<dbReference type="Proteomes" id="UP000823641">
    <property type="component" value="Unassembled WGS sequence"/>
</dbReference>
<evidence type="ECO:0000313" key="3">
    <source>
        <dbReference type="Proteomes" id="UP000823641"/>
    </source>
</evidence>
<reference evidence="2" key="1">
    <citation type="submission" date="2020-10" db="EMBL/GenBank/DDBJ databases">
        <authorList>
            <person name="Gilroy R."/>
        </authorList>
    </citation>
    <scope>NUCLEOTIDE SEQUENCE</scope>
    <source>
        <strain evidence="2">G3-3990</strain>
    </source>
</reference>
<keyword evidence="1" id="KW-0472">Membrane</keyword>
<organism evidence="2 3">
    <name type="scientific">Candidatus Gallipaludibacter merdavium</name>
    <dbReference type="NCBI Taxonomy" id="2840839"/>
    <lineage>
        <taxon>Bacteria</taxon>
        <taxon>Pseudomonadati</taxon>
        <taxon>Bacteroidota</taxon>
        <taxon>Bacteroidia</taxon>
        <taxon>Bacteroidales</taxon>
        <taxon>Candidatus Gallipaludibacter</taxon>
    </lineage>
</organism>
<feature type="transmembrane region" description="Helical" evidence="1">
    <location>
        <begin position="29"/>
        <end position="53"/>
    </location>
</feature>
<dbReference type="EMBL" id="JADIMG010000045">
    <property type="protein sequence ID" value="MBO8459569.1"/>
    <property type="molecule type" value="Genomic_DNA"/>
</dbReference>
<sequence>MDDYFEITYRGKAMLRDGGFFRKDRRERALFYCTIVVAVCSLLGLVVSLITFVCQING</sequence>
<reference evidence="2" key="2">
    <citation type="journal article" date="2021" name="PeerJ">
        <title>Extensive microbial diversity within the chicken gut microbiome revealed by metagenomics and culture.</title>
        <authorList>
            <person name="Gilroy R."/>
            <person name="Ravi A."/>
            <person name="Getino M."/>
            <person name="Pursley I."/>
            <person name="Horton D.L."/>
            <person name="Alikhan N.F."/>
            <person name="Baker D."/>
            <person name="Gharbi K."/>
            <person name="Hall N."/>
            <person name="Watson M."/>
            <person name="Adriaenssens E.M."/>
            <person name="Foster-Nyarko E."/>
            <person name="Jarju S."/>
            <person name="Secka A."/>
            <person name="Antonio M."/>
            <person name="Oren A."/>
            <person name="Chaudhuri R.R."/>
            <person name="La Ragione R."/>
            <person name="Hildebrand F."/>
            <person name="Pallen M.J."/>
        </authorList>
    </citation>
    <scope>NUCLEOTIDE SEQUENCE</scope>
    <source>
        <strain evidence="2">G3-3990</strain>
    </source>
</reference>
<comment type="caution">
    <text evidence="2">The sequence shown here is derived from an EMBL/GenBank/DDBJ whole genome shotgun (WGS) entry which is preliminary data.</text>
</comment>
<proteinExistence type="predicted"/>